<feature type="transmembrane region" description="Helical" evidence="3">
    <location>
        <begin position="21"/>
        <end position="39"/>
    </location>
</feature>
<dbReference type="EMBL" id="JAENHP010000012">
    <property type="protein sequence ID" value="MBM2619999.1"/>
    <property type="molecule type" value="Genomic_DNA"/>
</dbReference>
<name>A0ABS2AL96_9ACTN</name>
<evidence type="ECO:0000256" key="2">
    <source>
        <dbReference type="RuleBase" id="RU003750"/>
    </source>
</evidence>
<dbReference type="Gene3D" id="1.20.120.1760">
    <property type="match status" value="1"/>
</dbReference>
<reference evidence="4 5" key="1">
    <citation type="submission" date="2021-01" db="EMBL/GenBank/DDBJ databases">
        <title>Actinoplanes sp. nov. LDG1-06 isolated from lichen.</title>
        <authorList>
            <person name="Saeng-In P."/>
            <person name="Phongsopitanun W."/>
            <person name="Kanchanasin P."/>
            <person name="Yuki M."/>
            <person name="Kudo T."/>
            <person name="Ohkuma M."/>
            <person name="Tanasupawat S."/>
        </authorList>
    </citation>
    <scope>NUCLEOTIDE SEQUENCE [LARGE SCALE GENOMIC DNA]</scope>
    <source>
        <strain evidence="4 5">LDG1-06</strain>
    </source>
</reference>
<organism evidence="4 5">
    <name type="scientific">Paractinoplanes ovalisporus</name>
    <dbReference type="NCBI Taxonomy" id="2810368"/>
    <lineage>
        <taxon>Bacteria</taxon>
        <taxon>Bacillati</taxon>
        <taxon>Actinomycetota</taxon>
        <taxon>Actinomycetes</taxon>
        <taxon>Micromonosporales</taxon>
        <taxon>Micromonosporaceae</taxon>
        <taxon>Paractinoplanes</taxon>
    </lineage>
</organism>
<feature type="transmembrane region" description="Helical" evidence="3">
    <location>
        <begin position="45"/>
        <end position="63"/>
    </location>
</feature>
<keyword evidence="3" id="KW-1133">Transmembrane helix</keyword>
<sequence>MEASVTSATTAPTSDSSRAPVVGLAAQLALLALLGSTLGLTATGLIAGAAYGLVLCGLLGAGLDRARMSHLGPANAVTLARAILVGGVTAMVVTSFAHPVSTPALVAIAGVALALDGVDGQVARRTGNTTALGARFDMEIDAFLILVLSVYAGDRFGWWWVAIGAFRYAFVAAAWVYPWLNAALPPQFSRKVVAALQGIVLALVTADLLPTALTMVALAIALGSLTWSFGRDIHWLYRASRIRAAARERWAAPHRSPALVH</sequence>
<dbReference type="PROSITE" id="PS00379">
    <property type="entry name" value="CDP_ALCOHOL_P_TRANSF"/>
    <property type="match status" value="1"/>
</dbReference>
<dbReference type="InterPro" id="IPR043130">
    <property type="entry name" value="CDP-OH_PTrfase_TM_dom"/>
</dbReference>
<proteinExistence type="inferred from homology"/>
<comment type="caution">
    <text evidence="4">The sequence shown here is derived from an EMBL/GenBank/DDBJ whole genome shotgun (WGS) entry which is preliminary data.</text>
</comment>
<evidence type="ECO:0000256" key="3">
    <source>
        <dbReference type="SAM" id="Phobius"/>
    </source>
</evidence>
<evidence type="ECO:0000256" key="1">
    <source>
        <dbReference type="ARBA" id="ARBA00022679"/>
    </source>
</evidence>
<gene>
    <name evidence="4" type="ORF">JIG36_31250</name>
</gene>
<feature type="transmembrane region" description="Helical" evidence="3">
    <location>
        <begin position="75"/>
        <end position="97"/>
    </location>
</feature>
<keyword evidence="3" id="KW-0472">Membrane</keyword>
<dbReference type="InterPro" id="IPR000462">
    <property type="entry name" value="CDP-OH_P_trans"/>
</dbReference>
<keyword evidence="5" id="KW-1185">Reference proteome</keyword>
<feature type="transmembrane region" description="Helical" evidence="3">
    <location>
        <begin position="158"/>
        <end position="180"/>
    </location>
</feature>
<comment type="similarity">
    <text evidence="2">Belongs to the CDP-alcohol phosphatidyltransferase class-I family.</text>
</comment>
<keyword evidence="1 2" id="KW-0808">Transferase</keyword>
<evidence type="ECO:0000313" key="5">
    <source>
        <dbReference type="Proteomes" id="UP000632138"/>
    </source>
</evidence>
<protein>
    <submittedName>
        <fullName evidence="4">CDP-alcohol phosphatidyltransferase family protein</fullName>
    </submittedName>
</protein>
<dbReference type="InterPro" id="IPR048254">
    <property type="entry name" value="CDP_ALCOHOL_P_TRANSF_CS"/>
</dbReference>
<keyword evidence="3" id="KW-0812">Transmembrane</keyword>
<dbReference type="Pfam" id="PF01066">
    <property type="entry name" value="CDP-OH_P_transf"/>
    <property type="match status" value="1"/>
</dbReference>
<accession>A0ABS2AL96</accession>
<evidence type="ECO:0000313" key="4">
    <source>
        <dbReference type="EMBL" id="MBM2619999.1"/>
    </source>
</evidence>
<dbReference type="Proteomes" id="UP000632138">
    <property type="component" value="Unassembled WGS sequence"/>
</dbReference>